<accession>A0ABD6EGQ6</accession>
<dbReference type="PANTHER" id="PTHR16231">
    <property type="entry name" value="COMM DOMAIN-CONTAINING PROTEIN 4-8 FAMILY MEMBER"/>
    <property type="match status" value="1"/>
</dbReference>
<evidence type="ECO:0000313" key="1">
    <source>
        <dbReference type="EMBL" id="MFH4979163.1"/>
    </source>
</evidence>
<dbReference type="InterPro" id="IPR047155">
    <property type="entry name" value="COMMD4/6/7/8"/>
</dbReference>
<proteinExistence type="predicted"/>
<dbReference type="AlphaFoldDB" id="A0ABD6EGQ6"/>
<reference evidence="1 2" key="1">
    <citation type="submission" date="2024-08" db="EMBL/GenBank/DDBJ databases">
        <title>Gnathostoma spinigerum genome.</title>
        <authorList>
            <person name="Gonzalez-Bertolin B."/>
            <person name="Monzon S."/>
            <person name="Zaballos A."/>
            <person name="Jimenez P."/>
            <person name="Dekumyoy P."/>
            <person name="Varona S."/>
            <person name="Cuesta I."/>
            <person name="Sumanam S."/>
            <person name="Adisakwattana P."/>
            <person name="Gasser R.B."/>
            <person name="Hernandez-Gonzalez A."/>
            <person name="Young N.D."/>
            <person name="Perteguer M.J."/>
        </authorList>
    </citation>
    <scope>NUCLEOTIDE SEQUENCE [LARGE SCALE GENOMIC DNA]</scope>
    <source>
        <strain evidence="1">AL3</strain>
        <tissue evidence="1">Liver</tissue>
    </source>
</reference>
<dbReference type="EMBL" id="JBGFUD010003913">
    <property type="protein sequence ID" value="MFH4979163.1"/>
    <property type="molecule type" value="Genomic_DNA"/>
</dbReference>
<dbReference type="Proteomes" id="UP001608902">
    <property type="component" value="Unassembled WGS sequence"/>
</dbReference>
<gene>
    <name evidence="1" type="ORF">AB6A40_005872</name>
</gene>
<organism evidence="1 2">
    <name type="scientific">Gnathostoma spinigerum</name>
    <dbReference type="NCBI Taxonomy" id="75299"/>
    <lineage>
        <taxon>Eukaryota</taxon>
        <taxon>Metazoa</taxon>
        <taxon>Ecdysozoa</taxon>
        <taxon>Nematoda</taxon>
        <taxon>Chromadorea</taxon>
        <taxon>Rhabditida</taxon>
        <taxon>Spirurina</taxon>
        <taxon>Gnathostomatomorpha</taxon>
        <taxon>Gnathostomatoidea</taxon>
        <taxon>Gnathostomatidae</taxon>
        <taxon>Gnathostoma</taxon>
    </lineage>
</organism>
<dbReference type="PANTHER" id="PTHR16231:SF4">
    <property type="entry name" value="COMM DOMAIN-CONTAINING PROTEIN 4"/>
    <property type="match status" value="1"/>
</dbReference>
<name>A0ABD6EGQ6_9BILA</name>
<evidence type="ECO:0000313" key="2">
    <source>
        <dbReference type="Proteomes" id="UP001608902"/>
    </source>
</evidence>
<dbReference type="Pfam" id="PF21672">
    <property type="entry name" value="COMM_HN"/>
    <property type="match status" value="1"/>
</dbReference>
<keyword evidence="2" id="KW-1185">Reference proteome</keyword>
<comment type="caution">
    <text evidence="1">The sequence shown here is derived from an EMBL/GenBank/DDBJ whole genome shotgun (WGS) entry which is preliminary data.</text>
</comment>
<evidence type="ECO:0008006" key="3">
    <source>
        <dbReference type="Google" id="ProtNLM"/>
    </source>
</evidence>
<protein>
    <recommendedName>
        <fullName evidence="3">COMM domain-containing protein 4</fullName>
    </recommendedName>
</protein>
<sequence>MRFRFNGGLDCPDWVLSEIASLSKLFQSVIKFKVWCSACVNFLLGKRTEWLPEELAKLNPDGSLDESSVRAMIAALIFIFERSSKNYCSDSDLEIEMQQLGFPSEHCKTLRKLFANDSSRLSNVLTADFLRAPSLSMIHHESEETNSIAIHRLTFKDSTGRILYVIMDSSKLLLLEKELKEALHITEPYRHSES</sequence>